<dbReference type="Proteomes" id="UP001189429">
    <property type="component" value="Unassembled WGS sequence"/>
</dbReference>
<feature type="non-terminal residue" evidence="1">
    <location>
        <position position="1"/>
    </location>
</feature>
<comment type="caution">
    <text evidence="1">The sequence shown here is derived from an EMBL/GenBank/DDBJ whole genome shotgun (WGS) entry which is preliminary data.</text>
</comment>
<sequence>DPRHRAAPCMGITRKGQENLANIDSGLFTRAHAGCDGVTQFVRAATHGMAVEECSAAAALAAVPASATQQES</sequence>
<accession>A0ABN9PWA0</accession>
<protein>
    <submittedName>
        <fullName evidence="1">Uncharacterized protein</fullName>
    </submittedName>
</protein>
<reference evidence="1" key="1">
    <citation type="submission" date="2023-10" db="EMBL/GenBank/DDBJ databases">
        <authorList>
            <person name="Chen Y."/>
            <person name="Shah S."/>
            <person name="Dougan E. K."/>
            <person name="Thang M."/>
            <person name="Chan C."/>
        </authorList>
    </citation>
    <scope>NUCLEOTIDE SEQUENCE [LARGE SCALE GENOMIC DNA]</scope>
</reference>
<name>A0ABN9PWA0_9DINO</name>
<gene>
    <name evidence="1" type="ORF">PCOR1329_LOCUS5770</name>
</gene>
<proteinExistence type="predicted"/>
<dbReference type="EMBL" id="CAUYUJ010001533">
    <property type="protein sequence ID" value="CAK0796375.1"/>
    <property type="molecule type" value="Genomic_DNA"/>
</dbReference>
<organism evidence="1 2">
    <name type="scientific">Prorocentrum cordatum</name>
    <dbReference type="NCBI Taxonomy" id="2364126"/>
    <lineage>
        <taxon>Eukaryota</taxon>
        <taxon>Sar</taxon>
        <taxon>Alveolata</taxon>
        <taxon>Dinophyceae</taxon>
        <taxon>Prorocentrales</taxon>
        <taxon>Prorocentraceae</taxon>
        <taxon>Prorocentrum</taxon>
    </lineage>
</organism>
<evidence type="ECO:0000313" key="1">
    <source>
        <dbReference type="EMBL" id="CAK0796375.1"/>
    </source>
</evidence>
<evidence type="ECO:0000313" key="2">
    <source>
        <dbReference type="Proteomes" id="UP001189429"/>
    </source>
</evidence>
<keyword evidence="2" id="KW-1185">Reference proteome</keyword>